<evidence type="ECO:0000256" key="4">
    <source>
        <dbReference type="ARBA" id="ARBA00015925"/>
    </source>
</evidence>
<dbReference type="UniPathway" id="UPA00537">
    <property type="reaction ID" value="UER00595"/>
</dbReference>
<keyword evidence="7" id="KW-1185">Reference proteome</keyword>
<dbReference type="Proteomes" id="UP000183365">
    <property type="component" value="Unassembled WGS sequence"/>
</dbReference>
<name>A0A1L0B3B2_9ASCO</name>
<protein>
    <recommendedName>
        <fullName evidence="4">Putative lipoate-protein ligase A</fullName>
    </recommendedName>
</protein>
<dbReference type="PANTHER" id="PTHR12561:SF3">
    <property type="entry name" value="LIPOYLTRANSFERASE 1, MITOCHONDRIAL"/>
    <property type="match status" value="1"/>
</dbReference>
<accession>A0A1L0B3B2</accession>
<dbReference type="VEuPathDB" id="FungiDB:HGUI_01643"/>
<dbReference type="GO" id="GO:0017118">
    <property type="term" value="F:lipoyltransferase activity"/>
    <property type="evidence" value="ECO:0007669"/>
    <property type="project" value="TreeGrafter"/>
</dbReference>
<evidence type="ECO:0000256" key="2">
    <source>
        <dbReference type="ARBA" id="ARBA00005085"/>
    </source>
</evidence>
<dbReference type="InterPro" id="IPR045864">
    <property type="entry name" value="aa-tRNA-synth_II/BPL/LPL"/>
</dbReference>
<gene>
    <name evidence="6" type="ORF">HGUI_01643</name>
</gene>
<reference evidence="7" key="1">
    <citation type="submission" date="2016-11" db="EMBL/GenBank/DDBJ databases">
        <authorList>
            <person name="Guldener U."/>
        </authorList>
    </citation>
    <scope>NUCLEOTIDE SEQUENCE [LARGE SCALE GENOMIC DNA]</scope>
</reference>
<dbReference type="GO" id="GO:0009249">
    <property type="term" value="P:protein lipoylation"/>
    <property type="evidence" value="ECO:0007669"/>
    <property type="project" value="InterPro"/>
</dbReference>
<evidence type="ECO:0000313" key="7">
    <source>
        <dbReference type="Proteomes" id="UP000183365"/>
    </source>
</evidence>
<dbReference type="AlphaFoldDB" id="A0A1L0B3B2"/>
<dbReference type="EMBL" id="FQNF01000023">
    <property type="protein sequence ID" value="SGZ39443.1"/>
    <property type="molecule type" value="Genomic_DNA"/>
</dbReference>
<sequence length="469" mass="53859">MNKLNYFLLRKRLNTGLACQQRTYSNYFDLKNTPFENVKSNIKEHADVNDLNNMYTKMFYSQGGSKEINASEKDVNDLDSINREINEFFGTPTPETSYEENANIEEIESPQKFIELIKSDSKFCIVSKSTDPIYNLSMEDFIFRNTPIDKSNLASTFKSQRLMLYVNEKTCVFGKNQNPFKEVNLKSKLLKKNGGAYNLVRRYSGGGTVVHDTGNVNYSYLTSRNEFDQKFFNSFIVNLVNKHLSLTQTHVLDVPIDIANAQKNYLSLNERGDITCNGYKVSGSAFKIALNKSYHHGTMLINSNLKEFSKIMRPKLKKSEVTNNGIRYDLEEFSEETDVNSVRSPIENLKILTGDVLSTPEQFIQILVNGFKTLFSHSSNIKTYSISPGVVNFVDVYEACRDLNLKNTSKGFVELATEDWTYRHTPSFKYTNKKNGFYYRVKKGVVVDTNDTENKIELNKTLFKEDFMV</sequence>
<dbReference type="PANTHER" id="PTHR12561">
    <property type="entry name" value="LIPOATE-PROTEIN LIGASE"/>
    <property type="match status" value="1"/>
</dbReference>
<dbReference type="OrthoDB" id="201621at2759"/>
<comment type="similarity">
    <text evidence="3">Belongs to the LplA family.</text>
</comment>
<dbReference type="Gene3D" id="3.30.930.10">
    <property type="entry name" value="Bira Bifunctional Protein, Domain 2"/>
    <property type="match status" value="1"/>
</dbReference>
<dbReference type="SUPFAM" id="SSF55681">
    <property type="entry name" value="Class II aaRS and biotin synthetases"/>
    <property type="match status" value="1"/>
</dbReference>
<organism evidence="6 7">
    <name type="scientific">Hanseniaspora guilliermondii</name>
    <dbReference type="NCBI Taxonomy" id="56406"/>
    <lineage>
        <taxon>Eukaryota</taxon>
        <taxon>Fungi</taxon>
        <taxon>Dikarya</taxon>
        <taxon>Ascomycota</taxon>
        <taxon>Saccharomycotina</taxon>
        <taxon>Saccharomycetes</taxon>
        <taxon>Saccharomycodales</taxon>
        <taxon>Saccharomycodaceae</taxon>
        <taxon>Hanseniaspora</taxon>
    </lineage>
</organism>
<dbReference type="PROSITE" id="PS51733">
    <property type="entry name" value="BPL_LPL_CATALYTIC"/>
    <property type="match status" value="1"/>
</dbReference>
<evidence type="ECO:0000259" key="5">
    <source>
        <dbReference type="PROSITE" id="PS51733"/>
    </source>
</evidence>
<comment type="pathway">
    <text evidence="2">Protein modification; protein lipoylation via exogenous pathway; protein N(6)-(lipoyl)lysine from lipoate: step 2/2.</text>
</comment>
<evidence type="ECO:0000256" key="3">
    <source>
        <dbReference type="ARBA" id="ARBA00008242"/>
    </source>
</evidence>
<dbReference type="InterPro" id="IPR004143">
    <property type="entry name" value="BPL_LPL_catalytic"/>
</dbReference>
<feature type="domain" description="BPL/LPL catalytic" evidence="5">
    <location>
        <begin position="156"/>
        <end position="349"/>
    </location>
</feature>
<proteinExistence type="inferred from homology"/>
<evidence type="ECO:0000256" key="1">
    <source>
        <dbReference type="ARBA" id="ARBA00003253"/>
    </source>
</evidence>
<dbReference type="CDD" id="cd16443">
    <property type="entry name" value="LplA"/>
    <property type="match status" value="1"/>
</dbReference>
<comment type="function">
    <text evidence="1">Catalyzes both the ATP-dependent activation of exogenously supplied lipoate to lipoyl-AMP and the transfer of the activated lipoyl onto the lipoyl domains of lipoate-dependent enzymes.</text>
</comment>
<dbReference type="Pfam" id="PF21948">
    <property type="entry name" value="LplA-B_cat"/>
    <property type="match status" value="1"/>
</dbReference>
<evidence type="ECO:0000313" key="6">
    <source>
        <dbReference type="EMBL" id="SGZ39443.1"/>
    </source>
</evidence>
<dbReference type="GO" id="GO:0005739">
    <property type="term" value="C:mitochondrion"/>
    <property type="evidence" value="ECO:0007669"/>
    <property type="project" value="TreeGrafter"/>
</dbReference>
<dbReference type="InterPro" id="IPR004562">
    <property type="entry name" value="LipoylTrfase_LipoateP_Ligase"/>
</dbReference>